<dbReference type="EC" id="6.3.3.2" evidence="5"/>
<gene>
    <name evidence="6" type="ORF">EDC90_1004155</name>
</gene>
<dbReference type="GO" id="GO:0009396">
    <property type="term" value="P:folic acid-containing compound biosynthetic process"/>
    <property type="evidence" value="ECO:0007669"/>
    <property type="project" value="TreeGrafter"/>
</dbReference>
<dbReference type="Gene3D" id="3.40.50.10420">
    <property type="entry name" value="NagB/RpiA/CoA transferase-like"/>
    <property type="match status" value="1"/>
</dbReference>
<dbReference type="PANTHER" id="PTHR23407">
    <property type="entry name" value="ATPASE INHIBITOR/5-FORMYLTETRAHYDROFOLATE CYCLO-LIGASE"/>
    <property type="match status" value="1"/>
</dbReference>
<dbReference type="Pfam" id="PF01812">
    <property type="entry name" value="5-FTHF_cyc-lig"/>
    <property type="match status" value="1"/>
</dbReference>
<protein>
    <recommendedName>
        <fullName evidence="5">5-formyltetrahydrofolate cyclo-ligase</fullName>
        <ecNumber evidence="5">6.3.3.2</ecNumber>
    </recommendedName>
</protein>
<dbReference type="EMBL" id="SMAR01000004">
    <property type="protein sequence ID" value="TCT42853.1"/>
    <property type="molecule type" value="Genomic_DNA"/>
</dbReference>
<dbReference type="GO" id="GO:0005524">
    <property type="term" value="F:ATP binding"/>
    <property type="evidence" value="ECO:0007669"/>
    <property type="project" value="UniProtKB-KW"/>
</dbReference>
<evidence type="ECO:0000313" key="7">
    <source>
        <dbReference type="Proteomes" id="UP000295097"/>
    </source>
</evidence>
<keyword evidence="6" id="KW-0436">Ligase</keyword>
<evidence type="ECO:0000256" key="4">
    <source>
        <dbReference type="PIRSR" id="PIRSR006806-1"/>
    </source>
</evidence>
<comment type="cofactor">
    <cofactor evidence="5">
        <name>Mg(2+)</name>
        <dbReference type="ChEBI" id="CHEBI:18420"/>
    </cofactor>
</comment>
<dbReference type="PANTHER" id="PTHR23407:SF1">
    <property type="entry name" value="5-FORMYLTETRAHYDROFOLATE CYCLO-LIGASE"/>
    <property type="match status" value="1"/>
</dbReference>
<evidence type="ECO:0000256" key="5">
    <source>
        <dbReference type="RuleBase" id="RU361279"/>
    </source>
</evidence>
<dbReference type="GO" id="GO:0030272">
    <property type="term" value="F:5-formyltetrahydrofolate cyclo-ligase activity"/>
    <property type="evidence" value="ECO:0007669"/>
    <property type="project" value="UniProtKB-EC"/>
</dbReference>
<keyword evidence="5" id="KW-0460">Magnesium</keyword>
<dbReference type="NCBIfam" id="TIGR02727">
    <property type="entry name" value="MTHFS_bact"/>
    <property type="match status" value="1"/>
</dbReference>
<comment type="catalytic activity">
    <reaction evidence="5">
        <text>(6S)-5-formyl-5,6,7,8-tetrahydrofolate + ATP = (6R)-5,10-methenyltetrahydrofolate + ADP + phosphate</text>
        <dbReference type="Rhea" id="RHEA:10488"/>
        <dbReference type="ChEBI" id="CHEBI:30616"/>
        <dbReference type="ChEBI" id="CHEBI:43474"/>
        <dbReference type="ChEBI" id="CHEBI:57455"/>
        <dbReference type="ChEBI" id="CHEBI:57457"/>
        <dbReference type="ChEBI" id="CHEBI:456216"/>
        <dbReference type="EC" id="6.3.3.2"/>
    </reaction>
</comment>
<reference evidence="6 7" key="1">
    <citation type="submission" date="2019-03" db="EMBL/GenBank/DDBJ databases">
        <title>Freshwater and sediment microbial communities from various areas in North America, analyzing microbe dynamics in response to fracking.</title>
        <authorList>
            <person name="Lamendella R."/>
        </authorList>
    </citation>
    <scope>NUCLEOTIDE SEQUENCE [LARGE SCALE GENOMIC DNA]</scope>
    <source>
        <strain evidence="6 7">175.2</strain>
    </source>
</reference>
<dbReference type="PIRSF" id="PIRSF006806">
    <property type="entry name" value="FTHF_cligase"/>
    <property type="match status" value="1"/>
</dbReference>
<comment type="similarity">
    <text evidence="1 5">Belongs to the 5-formyltetrahydrofolate cyclo-ligase family.</text>
</comment>
<evidence type="ECO:0000256" key="2">
    <source>
        <dbReference type="ARBA" id="ARBA00022741"/>
    </source>
</evidence>
<dbReference type="AlphaFoldDB" id="A0A4R3NWV6"/>
<proteinExistence type="inferred from homology"/>
<dbReference type="GO" id="GO:0046872">
    <property type="term" value="F:metal ion binding"/>
    <property type="evidence" value="ECO:0007669"/>
    <property type="project" value="UniProtKB-KW"/>
</dbReference>
<feature type="binding site" evidence="4">
    <location>
        <position position="60"/>
    </location>
    <ligand>
        <name>substrate</name>
    </ligand>
</feature>
<sequence length="199" mass="21551">MTDRQNDKDMLRKAVLQERDALSAAVRLSKSRAIAGHGASALAESAASKNVSGFYPIRSEADVRLLLSLLEDAGARLSLPAVVDRQTIVFRRYRFGETLVPGGFGTFAPGEIAEVVDPDILLMPLSVFDYHGNRIGYGAGHYDRAIERLHMLGKKPLLVGVAFDLQGVPDVPAEPHDVPLDAIITESGVQWFSEPKSGV</sequence>
<feature type="binding site" evidence="4">
    <location>
        <begin position="134"/>
        <end position="142"/>
    </location>
    <ligand>
        <name>ATP</name>
        <dbReference type="ChEBI" id="CHEBI:30616"/>
    </ligand>
</feature>
<keyword evidence="7" id="KW-1185">Reference proteome</keyword>
<dbReference type="Proteomes" id="UP000295097">
    <property type="component" value="Unassembled WGS sequence"/>
</dbReference>
<evidence type="ECO:0000256" key="3">
    <source>
        <dbReference type="ARBA" id="ARBA00022840"/>
    </source>
</evidence>
<dbReference type="InterPro" id="IPR024185">
    <property type="entry name" value="FTHF_cligase-like_sf"/>
</dbReference>
<comment type="caution">
    <text evidence="6">The sequence shown here is derived from an EMBL/GenBank/DDBJ whole genome shotgun (WGS) entry which is preliminary data.</text>
</comment>
<dbReference type="InterPro" id="IPR037171">
    <property type="entry name" value="NagB/RpiA_transferase-like"/>
</dbReference>
<dbReference type="InterPro" id="IPR002698">
    <property type="entry name" value="FTHF_cligase"/>
</dbReference>
<keyword evidence="3 4" id="KW-0067">ATP-binding</keyword>
<name>A0A4R3NWV6_9HYPH</name>
<dbReference type="SUPFAM" id="SSF100950">
    <property type="entry name" value="NagB/RpiA/CoA transferase-like"/>
    <property type="match status" value="1"/>
</dbReference>
<accession>A0A4R3NWV6</accession>
<dbReference type="GO" id="GO:0035999">
    <property type="term" value="P:tetrahydrofolate interconversion"/>
    <property type="evidence" value="ECO:0007669"/>
    <property type="project" value="TreeGrafter"/>
</dbReference>
<organism evidence="6 7">
    <name type="scientific">Martelella mediterranea</name>
    <dbReference type="NCBI Taxonomy" id="293089"/>
    <lineage>
        <taxon>Bacteria</taxon>
        <taxon>Pseudomonadati</taxon>
        <taxon>Pseudomonadota</taxon>
        <taxon>Alphaproteobacteria</taxon>
        <taxon>Hyphomicrobiales</taxon>
        <taxon>Aurantimonadaceae</taxon>
        <taxon>Martelella</taxon>
    </lineage>
</organism>
<keyword evidence="2 4" id="KW-0547">Nucleotide-binding</keyword>
<evidence type="ECO:0000313" key="6">
    <source>
        <dbReference type="EMBL" id="TCT42853.1"/>
    </source>
</evidence>
<feature type="binding site" evidence="4">
    <location>
        <begin position="8"/>
        <end position="12"/>
    </location>
    <ligand>
        <name>ATP</name>
        <dbReference type="ChEBI" id="CHEBI:30616"/>
    </ligand>
</feature>
<evidence type="ECO:0000256" key="1">
    <source>
        <dbReference type="ARBA" id="ARBA00010638"/>
    </source>
</evidence>
<keyword evidence="5" id="KW-0479">Metal-binding</keyword>